<evidence type="ECO:0000256" key="5">
    <source>
        <dbReference type="SAM" id="Phobius"/>
    </source>
</evidence>
<evidence type="ECO:0000256" key="3">
    <source>
        <dbReference type="ARBA" id="ARBA00022989"/>
    </source>
</evidence>
<feature type="transmembrane region" description="Helical" evidence="5">
    <location>
        <begin position="195"/>
        <end position="218"/>
    </location>
</feature>
<feature type="transmembrane region" description="Helical" evidence="5">
    <location>
        <begin position="33"/>
        <end position="54"/>
    </location>
</feature>
<keyword evidence="2 5" id="KW-0812">Transmembrane</keyword>
<organism evidence="7 8">
    <name type="scientific">Larinioides sclopetarius</name>
    <dbReference type="NCBI Taxonomy" id="280406"/>
    <lineage>
        <taxon>Eukaryota</taxon>
        <taxon>Metazoa</taxon>
        <taxon>Ecdysozoa</taxon>
        <taxon>Arthropoda</taxon>
        <taxon>Chelicerata</taxon>
        <taxon>Arachnida</taxon>
        <taxon>Araneae</taxon>
        <taxon>Araneomorphae</taxon>
        <taxon>Entelegynae</taxon>
        <taxon>Araneoidea</taxon>
        <taxon>Araneidae</taxon>
        <taxon>Larinioides</taxon>
    </lineage>
</organism>
<dbReference type="InterPro" id="IPR011701">
    <property type="entry name" value="MFS"/>
</dbReference>
<dbReference type="Pfam" id="PF07690">
    <property type="entry name" value="MFS_1"/>
    <property type="match status" value="1"/>
</dbReference>
<evidence type="ECO:0000313" key="8">
    <source>
        <dbReference type="Proteomes" id="UP001497382"/>
    </source>
</evidence>
<feature type="transmembrane region" description="Helical" evidence="5">
    <location>
        <begin position="230"/>
        <end position="252"/>
    </location>
</feature>
<dbReference type="InterPro" id="IPR020846">
    <property type="entry name" value="MFS_dom"/>
</dbReference>
<dbReference type="PANTHER" id="PTHR11662:SF399">
    <property type="entry name" value="FI19708P1-RELATED"/>
    <property type="match status" value="1"/>
</dbReference>
<dbReference type="GO" id="GO:0022857">
    <property type="term" value="F:transmembrane transporter activity"/>
    <property type="evidence" value="ECO:0007669"/>
    <property type="project" value="InterPro"/>
</dbReference>
<keyword evidence="4 5" id="KW-0472">Membrane</keyword>
<evidence type="ECO:0000313" key="7">
    <source>
        <dbReference type="EMBL" id="CAL1293169.1"/>
    </source>
</evidence>
<dbReference type="InterPro" id="IPR050382">
    <property type="entry name" value="MFS_Na/Anion_cotransporter"/>
</dbReference>
<dbReference type="SUPFAM" id="SSF103473">
    <property type="entry name" value="MFS general substrate transporter"/>
    <property type="match status" value="1"/>
</dbReference>
<dbReference type="PROSITE" id="PS50850">
    <property type="entry name" value="MFS"/>
    <property type="match status" value="1"/>
</dbReference>
<feature type="transmembrane region" description="Helical" evidence="5">
    <location>
        <begin position="86"/>
        <end position="115"/>
    </location>
</feature>
<dbReference type="GO" id="GO:0016020">
    <property type="term" value="C:membrane"/>
    <property type="evidence" value="ECO:0007669"/>
    <property type="project" value="UniProtKB-SubCell"/>
</dbReference>
<keyword evidence="8" id="KW-1185">Reference proteome</keyword>
<dbReference type="Proteomes" id="UP001497382">
    <property type="component" value="Unassembled WGS sequence"/>
</dbReference>
<reference evidence="7 8" key="1">
    <citation type="submission" date="2024-04" db="EMBL/GenBank/DDBJ databases">
        <authorList>
            <person name="Rising A."/>
            <person name="Reimegard J."/>
            <person name="Sonavane S."/>
            <person name="Akerstrom W."/>
            <person name="Nylinder S."/>
            <person name="Hedman E."/>
            <person name="Kallberg Y."/>
        </authorList>
    </citation>
    <scope>NUCLEOTIDE SEQUENCE [LARGE SCALE GENOMIC DNA]</scope>
</reference>
<keyword evidence="3 5" id="KW-1133">Transmembrane helix</keyword>
<dbReference type="PANTHER" id="PTHR11662">
    <property type="entry name" value="SOLUTE CARRIER FAMILY 17"/>
    <property type="match status" value="1"/>
</dbReference>
<comment type="subcellular location">
    <subcellularLocation>
        <location evidence="1">Membrane</location>
        <topology evidence="1">Multi-pass membrane protein</topology>
    </subcellularLocation>
</comment>
<gene>
    <name evidence="7" type="ORF">LARSCL_LOCUS18054</name>
</gene>
<accession>A0AAV2BB44</accession>
<dbReference type="EMBL" id="CAXIEN010000320">
    <property type="protein sequence ID" value="CAL1293169.1"/>
    <property type="molecule type" value="Genomic_DNA"/>
</dbReference>
<dbReference type="AlphaFoldDB" id="A0AAV2BB44"/>
<name>A0AAV2BB44_9ARAC</name>
<dbReference type="InterPro" id="IPR036259">
    <property type="entry name" value="MFS_trans_sf"/>
</dbReference>
<dbReference type="Gene3D" id="1.20.1250.20">
    <property type="entry name" value="MFS general substrate transporter like domains"/>
    <property type="match status" value="1"/>
</dbReference>
<comment type="caution">
    <text evidence="7">The sequence shown here is derived from an EMBL/GenBank/DDBJ whole genome shotgun (WGS) entry which is preliminary data.</text>
</comment>
<sequence>MSAGFLGYVVIQIPAGLIAEAYGAKNVYLSGVLIASLARIFCPLAAWHDCYLMIAIQLLRGMGQGLHSPANSVITTKWFPKQERGFFNAIIFSGSAVGSFISYATAGAMCTSALFGGWPSVYFIHVVANALERDSYIYPSLCDDLFDILLFLDHDSSNVRASTFSGTHFALPHTNGSLGYSLGLPGMYIVGCDKVWNNICSIIAFSFAGLSLAGCLLVPSDMSPTFAGNLFAFSNTIAGTATFIFPIIVGLMTDTEFLDNK</sequence>
<feature type="domain" description="Major facilitator superfamily (MFS) profile" evidence="6">
    <location>
        <begin position="1"/>
        <end position="261"/>
    </location>
</feature>
<evidence type="ECO:0000256" key="2">
    <source>
        <dbReference type="ARBA" id="ARBA00022692"/>
    </source>
</evidence>
<evidence type="ECO:0000259" key="6">
    <source>
        <dbReference type="PROSITE" id="PS50850"/>
    </source>
</evidence>
<proteinExistence type="predicted"/>
<protein>
    <recommendedName>
        <fullName evidence="6">Major facilitator superfamily (MFS) profile domain-containing protein</fullName>
    </recommendedName>
</protein>
<evidence type="ECO:0000256" key="4">
    <source>
        <dbReference type="ARBA" id="ARBA00023136"/>
    </source>
</evidence>
<evidence type="ECO:0000256" key="1">
    <source>
        <dbReference type="ARBA" id="ARBA00004141"/>
    </source>
</evidence>
<dbReference type="GO" id="GO:0006820">
    <property type="term" value="P:monoatomic anion transport"/>
    <property type="evidence" value="ECO:0007669"/>
    <property type="project" value="TreeGrafter"/>
</dbReference>